<dbReference type="Gene3D" id="2.40.128.110">
    <property type="entry name" value="Lipid/polyisoprenoid-binding, YceI-like"/>
    <property type="match status" value="1"/>
</dbReference>
<accession>A0A327SFP2</accession>
<evidence type="ECO:0000313" key="3">
    <source>
        <dbReference type="EMBL" id="RAJ24557.1"/>
    </source>
</evidence>
<dbReference type="Proteomes" id="UP000249754">
    <property type="component" value="Unassembled WGS sequence"/>
</dbReference>
<dbReference type="OrthoDB" id="951410at2"/>
<organism evidence="3 4">
    <name type="scientific">Pedobacter cryoconitis</name>
    <dbReference type="NCBI Taxonomy" id="188932"/>
    <lineage>
        <taxon>Bacteria</taxon>
        <taxon>Pseudomonadati</taxon>
        <taxon>Bacteroidota</taxon>
        <taxon>Sphingobacteriia</taxon>
        <taxon>Sphingobacteriales</taxon>
        <taxon>Sphingobacteriaceae</taxon>
        <taxon>Pedobacter</taxon>
    </lineage>
</organism>
<dbReference type="InterPro" id="IPR036761">
    <property type="entry name" value="TTHA0802/YceI-like_sf"/>
</dbReference>
<feature type="signal peptide" evidence="1">
    <location>
        <begin position="1"/>
        <end position="22"/>
    </location>
</feature>
<proteinExistence type="predicted"/>
<evidence type="ECO:0000313" key="4">
    <source>
        <dbReference type="Proteomes" id="UP000249754"/>
    </source>
</evidence>
<keyword evidence="1" id="KW-0732">Signal</keyword>
<dbReference type="Pfam" id="PF04264">
    <property type="entry name" value="YceI"/>
    <property type="match status" value="1"/>
</dbReference>
<evidence type="ECO:0000259" key="2">
    <source>
        <dbReference type="SMART" id="SM00867"/>
    </source>
</evidence>
<protein>
    <submittedName>
        <fullName evidence="3">Polyisoprenoid-binding protein YceI</fullName>
    </submittedName>
</protein>
<reference evidence="3 4" key="1">
    <citation type="submission" date="2018-06" db="EMBL/GenBank/DDBJ databases">
        <title>Genomic Encyclopedia of Archaeal and Bacterial Type Strains, Phase II (KMG-II): from individual species to whole genera.</title>
        <authorList>
            <person name="Goeker M."/>
        </authorList>
    </citation>
    <scope>NUCLEOTIDE SEQUENCE [LARGE SCALE GENOMIC DNA]</scope>
    <source>
        <strain evidence="3 4">DSM 14825</strain>
    </source>
</reference>
<feature type="domain" description="Lipid/polyisoprenoid-binding YceI-like" evidence="2">
    <location>
        <begin position="42"/>
        <end position="212"/>
    </location>
</feature>
<evidence type="ECO:0000256" key="1">
    <source>
        <dbReference type="SAM" id="SignalP"/>
    </source>
</evidence>
<dbReference type="SUPFAM" id="SSF101874">
    <property type="entry name" value="YceI-like"/>
    <property type="match status" value="1"/>
</dbReference>
<name>A0A327SFP2_9SPHI</name>
<dbReference type="PANTHER" id="PTHR34406">
    <property type="entry name" value="PROTEIN YCEI"/>
    <property type="match status" value="1"/>
</dbReference>
<comment type="caution">
    <text evidence="3">The sequence shown here is derived from an EMBL/GenBank/DDBJ whole genome shotgun (WGS) entry which is preliminary data.</text>
</comment>
<feature type="chain" id="PRO_5016309409" evidence="1">
    <location>
        <begin position="23"/>
        <end position="213"/>
    </location>
</feature>
<dbReference type="SMART" id="SM00867">
    <property type="entry name" value="YceI"/>
    <property type="match status" value="1"/>
</dbReference>
<sequence length="213" mass="23119">MKQINALVAIGTVLALSSFSFIDNMAPVPLKDPIGKYIKAVPYKVDAAQSKLTWLAKKVTGEHSGTIAVSSGLLNVENNVLRSGSFELDTKSIVVTDITDKESNAKLLGHLKSDDFFAVEKFDKARFVITSAVSKGAGLYDVKGNLTIKGITNEVSFPASVKIDQAKLIATAKILVDRTKYGIKFRSKSFFENLGDKTISDEFELNIQLAANK</sequence>
<dbReference type="RefSeq" id="WP_111635763.1">
    <property type="nucleotide sequence ID" value="NZ_QLLR01000031.1"/>
</dbReference>
<dbReference type="EMBL" id="QLLR01000031">
    <property type="protein sequence ID" value="RAJ24557.1"/>
    <property type="molecule type" value="Genomic_DNA"/>
</dbReference>
<dbReference type="PANTHER" id="PTHR34406:SF1">
    <property type="entry name" value="PROTEIN YCEI"/>
    <property type="match status" value="1"/>
</dbReference>
<dbReference type="AlphaFoldDB" id="A0A327SFP2"/>
<dbReference type="InterPro" id="IPR007372">
    <property type="entry name" value="Lipid/polyisoprenoid-bd_YceI"/>
</dbReference>
<gene>
    <name evidence="3" type="ORF">LY11_04418</name>
</gene>